<dbReference type="Proteomes" id="UP001251524">
    <property type="component" value="Unassembled WGS sequence"/>
</dbReference>
<evidence type="ECO:0000256" key="3">
    <source>
        <dbReference type="ARBA" id="ARBA00022989"/>
    </source>
</evidence>
<dbReference type="Pfam" id="PF04191">
    <property type="entry name" value="PEMT"/>
    <property type="match status" value="1"/>
</dbReference>
<proteinExistence type="predicted"/>
<organism evidence="6 7">
    <name type="scientific">Lysobacter niastensis</name>
    <dbReference type="NCBI Taxonomy" id="380629"/>
    <lineage>
        <taxon>Bacteria</taxon>
        <taxon>Pseudomonadati</taxon>
        <taxon>Pseudomonadota</taxon>
        <taxon>Gammaproteobacteria</taxon>
        <taxon>Lysobacterales</taxon>
        <taxon>Lysobacteraceae</taxon>
        <taxon>Lysobacter</taxon>
    </lineage>
</organism>
<evidence type="ECO:0000313" key="7">
    <source>
        <dbReference type="Proteomes" id="UP001251524"/>
    </source>
</evidence>
<comment type="caution">
    <text evidence="6">The sequence shown here is derived from an EMBL/GenBank/DDBJ whole genome shotgun (WGS) entry which is preliminary data.</text>
</comment>
<dbReference type="RefSeq" id="WP_310056816.1">
    <property type="nucleotide sequence ID" value="NZ_JAVDVY010000001.1"/>
</dbReference>
<keyword evidence="4 5" id="KW-0472">Membrane</keyword>
<comment type="subcellular location">
    <subcellularLocation>
        <location evidence="1">Endomembrane system</location>
        <topology evidence="1">Multi-pass membrane protein</topology>
    </subcellularLocation>
</comment>
<evidence type="ECO:0000256" key="5">
    <source>
        <dbReference type="SAM" id="Phobius"/>
    </source>
</evidence>
<dbReference type="EMBL" id="JAVDVY010000001">
    <property type="protein sequence ID" value="MDR7132907.1"/>
    <property type="molecule type" value="Genomic_DNA"/>
</dbReference>
<dbReference type="Gene3D" id="1.20.120.1630">
    <property type="match status" value="1"/>
</dbReference>
<keyword evidence="7" id="KW-1185">Reference proteome</keyword>
<gene>
    <name evidence="6" type="ORF">J2X06_000091</name>
</gene>
<feature type="transmembrane region" description="Helical" evidence="5">
    <location>
        <begin position="38"/>
        <end position="56"/>
    </location>
</feature>
<reference evidence="6 7" key="1">
    <citation type="submission" date="2023-07" db="EMBL/GenBank/DDBJ databases">
        <title>Sorghum-associated microbial communities from plants grown in Nebraska, USA.</title>
        <authorList>
            <person name="Schachtman D."/>
        </authorList>
    </citation>
    <scope>NUCLEOTIDE SEQUENCE [LARGE SCALE GENOMIC DNA]</scope>
    <source>
        <strain evidence="6 7">BE198</strain>
    </source>
</reference>
<sequence length="147" mass="16395">MFARAVFAFLALPGVVAFLVPVAWLWMADRPAAQPIGLLPLVLGMAGLLCCVRDFYVSGEGTLAPWAPPKRLVVSGLYRFSRNPMYVSVALILLGWAITFASGGLLAYALVVMVAFHVRVVRGEEPWLARTFGEDWVRYARRVRRWL</sequence>
<evidence type="ECO:0000256" key="1">
    <source>
        <dbReference type="ARBA" id="ARBA00004127"/>
    </source>
</evidence>
<protein>
    <submittedName>
        <fullName evidence="6">Protein-S-isoprenylcysteine O-methyltransferase Ste14</fullName>
    </submittedName>
</protein>
<accession>A0ABU1W5Z5</accession>
<feature type="transmembrane region" description="Helical" evidence="5">
    <location>
        <begin position="6"/>
        <end position="26"/>
    </location>
</feature>
<feature type="transmembrane region" description="Helical" evidence="5">
    <location>
        <begin position="85"/>
        <end position="116"/>
    </location>
</feature>
<evidence type="ECO:0000313" key="6">
    <source>
        <dbReference type="EMBL" id="MDR7132907.1"/>
    </source>
</evidence>
<dbReference type="InterPro" id="IPR007318">
    <property type="entry name" value="Phopholipid_MeTrfase"/>
</dbReference>
<evidence type="ECO:0000256" key="4">
    <source>
        <dbReference type="ARBA" id="ARBA00023136"/>
    </source>
</evidence>
<name>A0ABU1W5Z5_9GAMM</name>
<keyword evidence="3 5" id="KW-1133">Transmembrane helix</keyword>
<evidence type="ECO:0000256" key="2">
    <source>
        <dbReference type="ARBA" id="ARBA00022692"/>
    </source>
</evidence>
<keyword evidence="2 5" id="KW-0812">Transmembrane</keyword>